<keyword evidence="2" id="KW-0547">Nucleotide-binding</keyword>
<protein>
    <submittedName>
        <fullName evidence="5">Iron complex transport system ATP-binding protein</fullName>
    </submittedName>
</protein>
<dbReference type="PANTHER" id="PTHR42794:SF2">
    <property type="entry name" value="ABC TRANSPORTER ATP-BINDING PROTEIN"/>
    <property type="match status" value="1"/>
</dbReference>
<evidence type="ECO:0000256" key="2">
    <source>
        <dbReference type="ARBA" id="ARBA00022741"/>
    </source>
</evidence>
<feature type="domain" description="ABC transporter" evidence="4">
    <location>
        <begin position="8"/>
        <end position="243"/>
    </location>
</feature>
<dbReference type="EMBL" id="PVUE01000003">
    <property type="protein sequence ID" value="PRZ43182.1"/>
    <property type="molecule type" value="Genomic_DNA"/>
</dbReference>
<accession>A0A2T1A3K4</accession>
<evidence type="ECO:0000313" key="5">
    <source>
        <dbReference type="EMBL" id="PRZ43182.1"/>
    </source>
</evidence>
<dbReference type="InterPro" id="IPR027417">
    <property type="entry name" value="P-loop_NTPase"/>
</dbReference>
<dbReference type="GO" id="GO:0005524">
    <property type="term" value="F:ATP binding"/>
    <property type="evidence" value="ECO:0007669"/>
    <property type="project" value="UniProtKB-KW"/>
</dbReference>
<dbReference type="PROSITE" id="PS00211">
    <property type="entry name" value="ABC_TRANSPORTER_1"/>
    <property type="match status" value="1"/>
</dbReference>
<reference evidence="5 6" key="1">
    <citation type="submission" date="2018-03" db="EMBL/GenBank/DDBJ databases">
        <title>Genomic Encyclopedia of Archaeal and Bacterial Type Strains, Phase II (KMG-II): from individual species to whole genera.</title>
        <authorList>
            <person name="Goeker M."/>
        </authorList>
    </citation>
    <scope>NUCLEOTIDE SEQUENCE [LARGE SCALE GENOMIC DNA]</scope>
    <source>
        <strain evidence="5 6">DSM 100065</strain>
    </source>
</reference>
<dbReference type="PANTHER" id="PTHR42794">
    <property type="entry name" value="HEMIN IMPORT ATP-BINDING PROTEIN HMUV"/>
    <property type="match status" value="1"/>
</dbReference>
<dbReference type="CDD" id="cd03214">
    <property type="entry name" value="ABC_Iron-Siderophores_B12_Hemin"/>
    <property type="match status" value="1"/>
</dbReference>
<evidence type="ECO:0000256" key="3">
    <source>
        <dbReference type="ARBA" id="ARBA00022840"/>
    </source>
</evidence>
<dbReference type="AlphaFoldDB" id="A0A2T1A3K4"/>
<dbReference type="SMART" id="SM00382">
    <property type="entry name" value="AAA"/>
    <property type="match status" value="1"/>
</dbReference>
<dbReference type="SUPFAM" id="SSF52540">
    <property type="entry name" value="P-loop containing nucleoside triphosphate hydrolases"/>
    <property type="match status" value="1"/>
</dbReference>
<sequence>MTATLPALAAHGVSVVLDHATLIDDVDLHALPGEWLCIIGPNGAGKSTLLRAVAGLLRCTGQVSLQGKDITRMPRREIARQIAVVAQNPAVPTGTTVTDYVLLGRTPHLGPLHREGPTDRQVVSDVLDRLHLAEFAGRMLGSMSGGELQRVFIARALAQEPTVLLLDEPTSALDIGHQQEVLEVIDELRRGSALTVISTMHDLTLAAEYADRLMLMHRGKVVTVGAPLDVLRPDTLRATYGAHLDVLLPPEGSPQHGPIIIPVRRTRG</sequence>
<keyword evidence="6" id="KW-1185">Reference proteome</keyword>
<dbReference type="Gene3D" id="3.40.50.300">
    <property type="entry name" value="P-loop containing nucleotide triphosphate hydrolases"/>
    <property type="match status" value="1"/>
</dbReference>
<dbReference type="InterPro" id="IPR017871">
    <property type="entry name" value="ABC_transporter-like_CS"/>
</dbReference>
<dbReference type="InterPro" id="IPR003593">
    <property type="entry name" value="AAA+_ATPase"/>
</dbReference>
<comment type="caution">
    <text evidence="5">The sequence shown here is derived from an EMBL/GenBank/DDBJ whole genome shotgun (WGS) entry which is preliminary data.</text>
</comment>
<proteinExistence type="predicted"/>
<dbReference type="GO" id="GO:0016887">
    <property type="term" value="F:ATP hydrolysis activity"/>
    <property type="evidence" value="ECO:0007669"/>
    <property type="project" value="InterPro"/>
</dbReference>
<organism evidence="5 6">
    <name type="scientific">Antricoccus suffuscus</name>
    <dbReference type="NCBI Taxonomy" id="1629062"/>
    <lineage>
        <taxon>Bacteria</taxon>
        <taxon>Bacillati</taxon>
        <taxon>Actinomycetota</taxon>
        <taxon>Actinomycetes</taxon>
        <taxon>Geodermatophilales</taxon>
        <taxon>Antricoccaceae</taxon>
        <taxon>Antricoccus</taxon>
    </lineage>
</organism>
<dbReference type="Pfam" id="PF00005">
    <property type="entry name" value="ABC_tran"/>
    <property type="match status" value="1"/>
</dbReference>
<dbReference type="PROSITE" id="PS50893">
    <property type="entry name" value="ABC_TRANSPORTER_2"/>
    <property type="match status" value="1"/>
</dbReference>
<evidence type="ECO:0000256" key="1">
    <source>
        <dbReference type="ARBA" id="ARBA00022448"/>
    </source>
</evidence>
<dbReference type="Proteomes" id="UP000237752">
    <property type="component" value="Unassembled WGS sequence"/>
</dbReference>
<keyword evidence="3 5" id="KW-0067">ATP-binding</keyword>
<dbReference type="InterPro" id="IPR003439">
    <property type="entry name" value="ABC_transporter-like_ATP-bd"/>
</dbReference>
<evidence type="ECO:0000313" key="6">
    <source>
        <dbReference type="Proteomes" id="UP000237752"/>
    </source>
</evidence>
<dbReference type="FunFam" id="3.40.50.300:FF:000134">
    <property type="entry name" value="Iron-enterobactin ABC transporter ATP-binding protein"/>
    <property type="match status" value="1"/>
</dbReference>
<dbReference type="OrthoDB" id="3463810at2"/>
<name>A0A2T1A3K4_9ACTN</name>
<keyword evidence="1" id="KW-0813">Transport</keyword>
<dbReference type="RefSeq" id="WP_106348136.1">
    <property type="nucleotide sequence ID" value="NZ_PVUE01000003.1"/>
</dbReference>
<evidence type="ECO:0000259" key="4">
    <source>
        <dbReference type="PROSITE" id="PS50893"/>
    </source>
</evidence>
<gene>
    <name evidence="5" type="ORF">CLV47_103240</name>
</gene>